<reference evidence="1 2" key="1">
    <citation type="journal article" date="2010" name="Stand. Genomic Sci.">
        <title>Complete genome sequence of Spirochaeta smaragdinae type strain (SEBR 4228).</title>
        <authorList>
            <person name="Mavromatis K."/>
            <person name="Yasawong M."/>
            <person name="Chertkov O."/>
            <person name="Lapidus A."/>
            <person name="Lucas S."/>
            <person name="Nolan M."/>
            <person name="Del Rio T.G."/>
            <person name="Tice H."/>
            <person name="Cheng J.F."/>
            <person name="Pitluck S."/>
            <person name="Liolios K."/>
            <person name="Ivanova N."/>
            <person name="Tapia R."/>
            <person name="Han C."/>
            <person name="Bruce D."/>
            <person name="Goodwin L."/>
            <person name="Pati A."/>
            <person name="Chen A."/>
            <person name="Palaniappan K."/>
            <person name="Land M."/>
            <person name="Hauser L."/>
            <person name="Chang Y.J."/>
            <person name="Jeffries C.D."/>
            <person name="Detter J.C."/>
            <person name="Rohde M."/>
            <person name="Brambilla E."/>
            <person name="Spring S."/>
            <person name="Goker M."/>
            <person name="Sikorski J."/>
            <person name="Woyke T."/>
            <person name="Bristow J."/>
            <person name="Eisen J.A."/>
            <person name="Markowitz V."/>
            <person name="Hugenholtz P."/>
            <person name="Klenk H.P."/>
            <person name="Kyrpides N.C."/>
        </authorList>
    </citation>
    <scope>NUCLEOTIDE SEQUENCE [LARGE SCALE GENOMIC DNA]</scope>
    <source>
        <strain evidence="2">DSM 11293 / JCM 15392 / SEBR 4228</strain>
    </source>
</reference>
<sequence>MILTTIFLHRTLLFMKDDSDQFTLYDLRVDVVEGNQPMVCKHRLGTAFLVEGEDLVFPEGGRFSLYALAALLPLLPAKQRYTHAADWMTTDDDIACPDPNCGARFHIVRTGKRTFTHDQCTVVPMEDKHE</sequence>
<protein>
    <recommendedName>
        <fullName evidence="3">TIGR04076 family protein</fullName>
    </recommendedName>
</protein>
<dbReference type="eggNOG" id="COG1142">
    <property type="taxonomic scope" value="Bacteria"/>
</dbReference>
<accession>E1R717</accession>
<name>E1R717_SEDSS</name>
<proteinExistence type="predicted"/>
<dbReference type="AlphaFoldDB" id="E1R717"/>
<dbReference type="KEGG" id="ssm:Spirs_2228"/>
<dbReference type="EMBL" id="CP002116">
    <property type="protein sequence ID" value="ADK81344.1"/>
    <property type="molecule type" value="Genomic_DNA"/>
</dbReference>
<dbReference type="Proteomes" id="UP000002318">
    <property type="component" value="Chromosome"/>
</dbReference>
<dbReference type="InterPro" id="IPR023811">
    <property type="entry name" value="CHP04076"/>
</dbReference>
<gene>
    <name evidence="1" type="ordered locus">Spirs_2228</name>
</gene>
<dbReference type="OrthoDB" id="1178194at2"/>
<evidence type="ECO:0008006" key="3">
    <source>
        <dbReference type="Google" id="ProtNLM"/>
    </source>
</evidence>
<dbReference type="STRING" id="573413.Spirs_2228"/>
<organism evidence="1 2">
    <name type="scientific">Sediminispirochaeta smaragdinae (strain DSM 11293 / JCM 15392 / SEBR 4228)</name>
    <name type="common">Spirochaeta smaragdinae</name>
    <dbReference type="NCBI Taxonomy" id="573413"/>
    <lineage>
        <taxon>Bacteria</taxon>
        <taxon>Pseudomonadati</taxon>
        <taxon>Spirochaetota</taxon>
        <taxon>Spirochaetia</taxon>
        <taxon>Spirochaetales</taxon>
        <taxon>Spirochaetaceae</taxon>
        <taxon>Sediminispirochaeta</taxon>
    </lineage>
</organism>
<keyword evidence="2" id="KW-1185">Reference proteome</keyword>
<evidence type="ECO:0000313" key="1">
    <source>
        <dbReference type="EMBL" id="ADK81344.1"/>
    </source>
</evidence>
<evidence type="ECO:0000313" key="2">
    <source>
        <dbReference type="Proteomes" id="UP000002318"/>
    </source>
</evidence>
<dbReference type="NCBIfam" id="TIGR04076">
    <property type="entry name" value="TIGR04076 family protein"/>
    <property type="match status" value="1"/>
</dbReference>
<dbReference type="HOGENOM" id="CLU_146836_0_0_12"/>